<dbReference type="Gene3D" id="3.80.10.10">
    <property type="entry name" value="Ribonuclease Inhibitor"/>
    <property type="match status" value="4"/>
</dbReference>
<dbReference type="InterPro" id="IPR036047">
    <property type="entry name" value="F-box-like_dom_sf"/>
</dbReference>
<dbReference type="Pfam" id="PF13516">
    <property type="entry name" value="LRR_6"/>
    <property type="match status" value="2"/>
</dbReference>
<evidence type="ECO:0000313" key="3">
    <source>
        <dbReference type="EMBL" id="CAG9800402.1"/>
    </source>
</evidence>
<dbReference type="SUPFAM" id="SSF52047">
    <property type="entry name" value="RNI-like"/>
    <property type="match status" value="1"/>
</dbReference>
<dbReference type="InterPro" id="IPR006553">
    <property type="entry name" value="Leu-rich_rpt_Cys-con_subtyp"/>
</dbReference>
<dbReference type="InterPro" id="IPR032675">
    <property type="entry name" value="LRR_dom_sf"/>
</dbReference>
<dbReference type="Proteomes" id="UP001153620">
    <property type="component" value="Chromosome 1"/>
</dbReference>
<evidence type="ECO:0000256" key="1">
    <source>
        <dbReference type="ARBA" id="ARBA00022786"/>
    </source>
</evidence>
<proteinExistence type="predicted"/>
<evidence type="ECO:0000313" key="4">
    <source>
        <dbReference type="Proteomes" id="UP001153620"/>
    </source>
</evidence>
<dbReference type="GO" id="GO:0031146">
    <property type="term" value="P:SCF-dependent proteasomal ubiquitin-dependent protein catabolic process"/>
    <property type="evidence" value="ECO:0007669"/>
    <property type="project" value="TreeGrafter"/>
</dbReference>
<dbReference type="InterPro" id="IPR001810">
    <property type="entry name" value="F-box_dom"/>
</dbReference>
<dbReference type="InterPro" id="IPR001611">
    <property type="entry name" value="Leu-rich_rpt"/>
</dbReference>
<organism evidence="3 4">
    <name type="scientific">Chironomus riparius</name>
    <dbReference type="NCBI Taxonomy" id="315576"/>
    <lineage>
        <taxon>Eukaryota</taxon>
        <taxon>Metazoa</taxon>
        <taxon>Ecdysozoa</taxon>
        <taxon>Arthropoda</taxon>
        <taxon>Hexapoda</taxon>
        <taxon>Insecta</taxon>
        <taxon>Pterygota</taxon>
        <taxon>Neoptera</taxon>
        <taxon>Endopterygota</taxon>
        <taxon>Diptera</taxon>
        <taxon>Nematocera</taxon>
        <taxon>Chironomoidea</taxon>
        <taxon>Chironomidae</taxon>
        <taxon>Chironominae</taxon>
        <taxon>Chironomus</taxon>
    </lineage>
</organism>
<dbReference type="Pfam" id="PF12937">
    <property type="entry name" value="F-box-like"/>
    <property type="match status" value="1"/>
</dbReference>
<dbReference type="SMART" id="SM00367">
    <property type="entry name" value="LRR_CC"/>
    <property type="match status" value="11"/>
</dbReference>
<dbReference type="OrthoDB" id="27842at2759"/>
<feature type="domain" description="F-box" evidence="2">
    <location>
        <begin position="12"/>
        <end position="55"/>
    </location>
</feature>
<dbReference type="PROSITE" id="PS50181">
    <property type="entry name" value="FBOX"/>
    <property type="match status" value="1"/>
</dbReference>
<dbReference type="SUPFAM" id="SSF81383">
    <property type="entry name" value="F-box domain"/>
    <property type="match status" value="1"/>
</dbReference>
<gene>
    <name evidence="3" type="ORF">CHIRRI_LOCUS3345</name>
</gene>
<dbReference type="Gene3D" id="1.20.1280.50">
    <property type="match status" value="1"/>
</dbReference>
<dbReference type="AlphaFoldDB" id="A0A9N9RNS6"/>
<sequence>MANDYVTIHNGINYAESLPMEIIVKIFQYLHPIDRHYASLACKRFLEASEHYRFIDDTKINFCKITFSDHFTPAREFLKSFRCFPNVQFTEVEFNDCGRFFQKYGDDIYSLSIISCDISEKKLSSILSETKNLTYLKIRKCSDLFISGRLFSDMNIVLENVTQLSLPENRHLTDLLFNRITSVMPNLSSLDLSHNTISFHKGLFKKYYPGNHDEELTGSKTVLTSHFIQKFFRERAGKIKELNFNSTLIDGNALQAIAEIEELDLSSLYLRSCDQLTNEGIIGLVTAQQNLQVLDLSLTVRLTDLALIHICDTLRNLKQLKVRRCRALTDIAIKMVTNMPFLEVLDISECEAITSSGILEGIAKERNEVLLELYLSALNISEAAIIKVAENIPNLRVLDLSYCINHVNDVCVQMILKHLTFLRELDLRLCERISDAGLTGMSMEAKLNEVNKEVTEVERKSDPIISGSIYCPEPLRPQNPIRISLKSKAEQEIVEDAMRKKAMLQLAMGINLQEQASSNYSIARLKGLRTLKLGSCNKVSDVSLIYNFKLAELKEIDLSKCQQISIQGIKELVINCPALEVVNLSECHNINDKCIELISKKLTRLISLDISRCHQLTDFSLDYIAVYCKRIRNLSVHGCKNMSDEPYLKLTSLDTLRNVSMNKLNSELEHPSRIPRPPRLPAF</sequence>
<evidence type="ECO:0000259" key="2">
    <source>
        <dbReference type="PROSITE" id="PS50181"/>
    </source>
</evidence>
<name>A0A9N9RNS6_9DIPT</name>
<dbReference type="PANTHER" id="PTHR13318">
    <property type="entry name" value="PARTNER OF PAIRED, ISOFORM B-RELATED"/>
    <property type="match status" value="1"/>
</dbReference>
<dbReference type="Pfam" id="PF25372">
    <property type="entry name" value="DUF7885"/>
    <property type="match status" value="2"/>
</dbReference>
<reference evidence="3" key="2">
    <citation type="submission" date="2022-10" db="EMBL/GenBank/DDBJ databases">
        <authorList>
            <consortium name="ENA_rothamsted_submissions"/>
            <consortium name="culmorum"/>
            <person name="King R."/>
        </authorList>
    </citation>
    <scope>NUCLEOTIDE SEQUENCE</scope>
</reference>
<protein>
    <recommendedName>
        <fullName evidence="2">F-box domain-containing protein</fullName>
    </recommendedName>
</protein>
<keyword evidence="1" id="KW-0833">Ubl conjugation pathway</keyword>
<dbReference type="EMBL" id="OU895877">
    <property type="protein sequence ID" value="CAG9800402.1"/>
    <property type="molecule type" value="Genomic_DNA"/>
</dbReference>
<dbReference type="InterPro" id="IPR057207">
    <property type="entry name" value="FBXL15_LRR"/>
</dbReference>
<reference evidence="3" key="1">
    <citation type="submission" date="2022-01" db="EMBL/GenBank/DDBJ databases">
        <authorList>
            <person name="King R."/>
        </authorList>
    </citation>
    <scope>NUCLEOTIDE SEQUENCE</scope>
</reference>
<dbReference type="GO" id="GO:0019005">
    <property type="term" value="C:SCF ubiquitin ligase complex"/>
    <property type="evidence" value="ECO:0007669"/>
    <property type="project" value="TreeGrafter"/>
</dbReference>
<accession>A0A9N9RNS6</accession>
<keyword evidence="4" id="KW-1185">Reference proteome</keyword>